<protein>
    <submittedName>
        <fullName evidence="2">Uncharacterized protein</fullName>
    </submittedName>
</protein>
<keyword evidence="3" id="KW-1185">Reference proteome</keyword>
<evidence type="ECO:0000313" key="3">
    <source>
        <dbReference type="Proteomes" id="UP000728185"/>
    </source>
</evidence>
<accession>A0A8E0S2G0</accession>
<proteinExistence type="predicted"/>
<dbReference type="AlphaFoldDB" id="A0A8E0S2G0"/>
<gene>
    <name evidence="2" type="ORF">FBUS_02118</name>
</gene>
<feature type="transmembrane region" description="Helical" evidence="1">
    <location>
        <begin position="158"/>
        <end position="186"/>
    </location>
</feature>
<name>A0A8E0S2G0_9TREM</name>
<reference evidence="2" key="1">
    <citation type="submission" date="2019-05" db="EMBL/GenBank/DDBJ databases">
        <title>Annotation for the trematode Fasciolopsis buski.</title>
        <authorList>
            <person name="Choi Y.-J."/>
        </authorList>
    </citation>
    <scope>NUCLEOTIDE SEQUENCE</scope>
    <source>
        <strain evidence="2">HT</strain>
        <tissue evidence="2">Whole worm</tissue>
    </source>
</reference>
<evidence type="ECO:0000256" key="1">
    <source>
        <dbReference type="SAM" id="Phobius"/>
    </source>
</evidence>
<sequence length="190" mass="21362">MTELNVSELGISKNLLQMNFMRRTLVAKESATPITVADLLPNAEEYAFEVPTEIKSQLSKAAVRVRNRPQVEQGCSLFRIYRTPAGFRQSFGGFNQILENPSKVAEASDRQAISTFPVRNRFADLEADFDSDQQPKPPRSASLRLTLCELYSNHVESYFVVVLFTIVAIFWFTLGSLMAGISFSYVCSFV</sequence>
<keyword evidence="1" id="KW-0812">Transmembrane</keyword>
<comment type="caution">
    <text evidence="2">The sequence shown here is derived from an EMBL/GenBank/DDBJ whole genome shotgun (WGS) entry which is preliminary data.</text>
</comment>
<dbReference type="EMBL" id="LUCM01001457">
    <property type="protein sequence ID" value="KAA0198851.1"/>
    <property type="molecule type" value="Genomic_DNA"/>
</dbReference>
<dbReference type="Proteomes" id="UP000728185">
    <property type="component" value="Unassembled WGS sequence"/>
</dbReference>
<organism evidence="2 3">
    <name type="scientific">Fasciolopsis buskii</name>
    <dbReference type="NCBI Taxonomy" id="27845"/>
    <lineage>
        <taxon>Eukaryota</taxon>
        <taxon>Metazoa</taxon>
        <taxon>Spiralia</taxon>
        <taxon>Lophotrochozoa</taxon>
        <taxon>Platyhelminthes</taxon>
        <taxon>Trematoda</taxon>
        <taxon>Digenea</taxon>
        <taxon>Plagiorchiida</taxon>
        <taxon>Echinostomata</taxon>
        <taxon>Echinostomatoidea</taxon>
        <taxon>Fasciolidae</taxon>
        <taxon>Fasciolopsis</taxon>
    </lineage>
</organism>
<evidence type="ECO:0000313" key="2">
    <source>
        <dbReference type="EMBL" id="KAA0198851.1"/>
    </source>
</evidence>
<dbReference type="OrthoDB" id="6282549at2759"/>
<keyword evidence="1" id="KW-1133">Transmembrane helix</keyword>
<keyword evidence="1" id="KW-0472">Membrane</keyword>